<gene>
    <name evidence="1" type="ORF">METZ01_LOCUS435087</name>
</gene>
<dbReference type="AlphaFoldDB" id="A0A382YG21"/>
<feature type="non-terminal residue" evidence="1">
    <location>
        <position position="43"/>
    </location>
</feature>
<protein>
    <submittedName>
        <fullName evidence="1">Uncharacterized protein</fullName>
    </submittedName>
</protein>
<evidence type="ECO:0000313" key="1">
    <source>
        <dbReference type="EMBL" id="SVD82233.1"/>
    </source>
</evidence>
<reference evidence="1" key="1">
    <citation type="submission" date="2018-05" db="EMBL/GenBank/DDBJ databases">
        <authorList>
            <person name="Lanie J.A."/>
            <person name="Ng W.-L."/>
            <person name="Kazmierczak K.M."/>
            <person name="Andrzejewski T.M."/>
            <person name="Davidsen T.M."/>
            <person name="Wayne K.J."/>
            <person name="Tettelin H."/>
            <person name="Glass J.I."/>
            <person name="Rusch D."/>
            <person name="Podicherti R."/>
            <person name="Tsui H.-C.T."/>
            <person name="Winkler M.E."/>
        </authorList>
    </citation>
    <scope>NUCLEOTIDE SEQUENCE</scope>
</reference>
<sequence length="43" mass="4397">VQCLYAIAEDIGFSLCPLAINASPTPISSASVAASIFFSIPNP</sequence>
<name>A0A382YG21_9ZZZZ</name>
<proteinExistence type="predicted"/>
<feature type="non-terminal residue" evidence="1">
    <location>
        <position position="1"/>
    </location>
</feature>
<organism evidence="1">
    <name type="scientific">marine metagenome</name>
    <dbReference type="NCBI Taxonomy" id="408172"/>
    <lineage>
        <taxon>unclassified sequences</taxon>
        <taxon>metagenomes</taxon>
        <taxon>ecological metagenomes</taxon>
    </lineage>
</organism>
<accession>A0A382YG21</accession>
<dbReference type="EMBL" id="UINC01175558">
    <property type="protein sequence ID" value="SVD82233.1"/>
    <property type="molecule type" value="Genomic_DNA"/>
</dbReference>